<accession>A0A919WBX2</accession>
<gene>
    <name evidence="2" type="ORF">Ato02nite_091150</name>
</gene>
<evidence type="ECO:0000313" key="3">
    <source>
        <dbReference type="Proteomes" id="UP000677082"/>
    </source>
</evidence>
<feature type="transmembrane region" description="Helical" evidence="1">
    <location>
        <begin position="6"/>
        <end position="27"/>
    </location>
</feature>
<proteinExistence type="predicted"/>
<feature type="transmembrane region" description="Helical" evidence="1">
    <location>
        <begin position="39"/>
        <end position="67"/>
    </location>
</feature>
<protein>
    <submittedName>
        <fullName evidence="2">Uncharacterized protein</fullName>
    </submittedName>
</protein>
<sequence length="308" mass="32673">MTDVRRWLTAAATGVAGGLLAGLYWQFAHQSNAGCEAHACWFPFYAAAWAFGAWLLPMVTWLLLLVAGYRPGVRALLVAVLGSVVFGIGARAYDAFVYGSPRPPYALLALIGAVAFLAAVALVAGRPARLVAGGVLMVLVAALVVGEVTSPKRDRLHRFTQLAAVLQLPDPARWRVVGAEAYPRYDVIQLSIEPVGGGPAITLLVLPRPGAWAPPRRCGPPLSQLIFKIAVEDAREIRDTNCTAYPGGGWQRPVFSSGAPELLDLRDGSLVMTAEASAERPVPPATLREVLISLQPATPERMAGLPAG</sequence>
<feature type="transmembrane region" description="Helical" evidence="1">
    <location>
        <begin position="73"/>
        <end position="93"/>
    </location>
</feature>
<keyword evidence="1" id="KW-0472">Membrane</keyword>
<keyword evidence="3" id="KW-1185">Reference proteome</keyword>
<dbReference type="EMBL" id="BOQN01000140">
    <property type="protein sequence ID" value="GIM97322.1"/>
    <property type="molecule type" value="Genomic_DNA"/>
</dbReference>
<reference evidence="2 3" key="1">
    <citation type="submission" date="2021-03" db="EMBL/GenBank/DDBJ databases">
        <title>Whole genome shotgun sequence of Actinoplanes toevensis NBRC 105298.</title>
        <authorList>
            <person name="Komaki H."/>
            <person name="Tamura T."/>
        </authorList>
    </citation>
    <scope>NUCLEOTIDE SEQUENCE [LARGE SCALE GENOMIC DNA]</scope>
    <source>
        <strain evidence="2 3">NBRC 105298</strain>
    </source>
</reference>
<feature type="transmembrane region" description="Helical" evidence="1">
    <location>
        <begin position="105"/>
        <end position="124"/>
    </location>
</feature>
<keyword evidence="1" id="KW-1133">Transmembrane helix</keyword>
<keyword evidence="1" id="KW-0812">Transmembrane</keyword>
<name>A0A919WBX2_9ACTN</name>
<evidence type="ECO:0000256" key="1">
    <source>
        <dbReference type="SAM" id="Phobius"/>
    </source>
</evidence>
<dbReference type="RefSeq" id="WP_213012959.1">
    <property type="nucleotide sequence ID" value="NZ_BOQN01000140.1"/>
</dbReference>
<dbReference type="Proteomes" id="UP000677082">
    <property type="component" value="Unassembled WGS sequence"/>
</dbReference>
<evidence type="ECO:0000313" key="2">
    <source>
        <dbReference type="EMBL" id="GIM97322.1"/>
    </source>
</evidence>
<organism evidence="2 3">
    <name type="scientific">Paractinoplanes toevensis</name>
    <dbReference type="NCBI Taxonomy" id="571911"/>
    <lineage>
        <taxon>Bacteria</taxon>
        <taxon>Bacillati</taxon>
        <taxon>Actinomycetota</taxon>
        <taxon>Actinomycetes</taxon>
        <taxon>Micromonosporales</taxon>
        <taxon>Micromonosporaceae</taxon>
        <taxon>Paractinoplanes</taxon>
    </lineage>
</organism>
<comment type="caution">
    <text evidence="2">The sequence shown here is derived from an EMBL/GenBank/DDBJ whole genome shotgun (WGS) entry which is preliminary data.</text>
</comment>
<dbReference type="AlphaFoldDB" id="A0A919WBX2"/>
<feature type="transmembrane region" description="Helical" evidence="1">
    <location>
        <begin position="130"/>
        <end position="149"/>
    </location>
</feature>